<dbReference type="PANTHER" id="PTHR33376">
    <property type="match status" value="1"/>
</dbReference>
<dbReference type="InterPro" id="IPR018389">
    <property type="entry name" value="DctP_fam"/>
</dbReference>
<dbReference type="Proteomes" id="UP000307874">
    <property type="component" value="Unassembled WGS sequence"/>
</dbReference>
<evidence type="ECO:0008006" key="4">
    <source>
        <dbReference type="Google" id="ProtNLM"/>
    </source>
</evidence>
<dbReference type="PANTHER" id="PTHR33376:SF15">
    <property type="entry name" value="BLL6794 PROTEIN"/>
    <property type="match status" value="1"/>
</dbReference>
<reference evidence="2 3" key="2">
    <citation type="submission" date="2019-06" db="EMBL/GenBank/DDBJ databases">
        <title>Martelella lutilitoris sp. nov., isolated from a tidal mudflat.</title>
        <authorList>
            <person name="Kim Y.-J."/>
        </authorList>
    </citation>
    <scope>NUCLEOTIDE SEQUENCE [LARGE SCALE GENOMIC DNA]</scope>
    <source>
        <strain evidence="2 3">GH2-6</strain>
    </source>
</reference>
<keyword evidence="1" id="KW-0732">Signal</keyword>
<dbReference type="Gene3D" id="3.40.190.170">
    <property type="entry name" value="Bacterial extracellular solute-binding protein, family 7"/>
    <property type="match status" value="1"/>
</dbReference>
<organism evidence="2 3">
    <name type="scientific">Martelella lutilitoris</name>
    <dbReference type="NCBI Taxonomy" id="2583532"/>
    <lineage>
        <taxon>Bacteria</taxon>
        <taxon>Pseudomonadati</taxon>
        <taxon>Pseudomonadota</taxon>
        <taxon>Alphaproteobacteria</taxon>
        <taxon>Hyphomicrobiales</taxon>
        <taxon>Aurantimonadaceae</taxon>
        <taxon>Martelella</taxon>
    </lineage>
</organism>
<dbReference type="AlphaFoldDB" id="A0A5C4JR00"/>
<dbReference type="NCBIfam" id="NF037995">
    <property type="entry name" value="TRAP_S1"/>
    <property type="match status" value="1"/>
</dbReference>
<dbReference type="GO" id="GO:0055085">
    <property type="term" value="P:transmembrane transport"/>
    <property type="evidence" value="ECO:0007669"/>
    <property type="project" value="InterPro"/>
</dbReference>
<gene>
    <name evidence="2" type="ORF">FF124_09285</name>
</gene>
<comment type="caution">
    <text evidence="2">The sequence shown here is derived from an EMBL/GenBank/DDBJ whole genome shotgun (WGS) entry which is preliminary data.</text>
</comment>
<protein>
    <recommendedName>
        <fullName evidence="4">C4-dicarboxylate ABC transporter substrate-binding protein</fullName>
    </recommendedName>
</protein>
<keyword evidence="3" id="KW-1185">Reference proteome</keyword>
<sequence>MCGRAGDESAQNWEEPMKLNTTFAKVLALGATLALTGGGAMAKEITYVTYITPTHPIMKYAYYPYVERIKEQTDGEITIEVYTGGSLGGSKELLPNVRAGVVDSATLVPIYTSADLPTLSAIGGLMAAVSDPRAGLAAANEVAMLRCPECLEQADKNNFISLALGGGGPYALMCTKPVVTLEDLKGVKIRATSSVGNVFAQLGGTPVAVGAGETYEALQRGQVDCVAGPTSWMESFNLKEMVKYVTDLKFGVAFSTIISDMNTSVWKGLTEQQRQVFIDNSAKLVADQTYGYMHDDQTVLEAGLADGIELLKPSDDLLAALKTLQQGEFTRVTEMEMERGTPGVEAAIEAYRVAYDKWLGIVEEIGEGNPEAYEKALQDEIFSKL</sequence>
<accession>A0A5C4JR00</accession>
<dbReference type="OrthoDB" id="6073716at2"/>
<dbReference type="CDD" id="cd13666">
    <property type="entry name" value="PBP2_TRAP_DctP_like_1"/>
    <property type="match status" value="1"/>
</dbReference>
<dbReference type="Pfam" id="PF03480">
    <property type="entry name" value="DctP"/>
    <property type="match status" value="1"/>
</dbReference>
<evidence type="ECO:0000313" key="3">
    <source>
        <dbReference type="Proteomes" id="UP000307874"/>
    </source>
</evidence>
<evidence type="ECO:0000313" key="2">
    <source>
        <dbReference type="EMBL" id="TNB47783.1"/>
    </source>
</evidence>
<reference evidence="2 3" key="1">
    <citation type="submission" date="2019-05" db="EMBL/GenBank/DDBJ databases">
        <authorList>
            <person name="Lee S.D."/>
        </authorList>
    </citation>
    <scope>NUCLEOTIDE SEQUENCE [LARGE SCALE GENOMIC DNA]</scope>
    <source>
        <strain evidence="2 3">GH2-6</strain>
    </source>
</reference>
<name>A0A5C4JR00_9HYPH</name>
<dbReference type="EMBL" id="VCLB01000005">
    <property type="protein sequence ID" value="TNB47783.1"/>
    <property type="molecule type" value="Genomic_DNA"/>
</dbReference>
<evidence type="ECO:0000256" key="1">
    <source>
        <dbReference type="ARBA" id="ARBA00022729"/>
    </source>
</evidence>
<proteinExistence type="predicted"/>
<dbReference type="InterPro" id="IPR038404">
    <property type="entry name" value="TRAP_DctP_sf"/>
</dbReference>